<evidence type="ECO:0000313" key="3">
    <source>
        <dbReference type="Proteomes" id="UP000827133"/>
    </source>
</evidence>
<reference evidence="2" key="1">
    <citation type="journal article" date="2021" name="Mol. Plant Microbe Interact.">
        <title>Telomere to telomere genome assembly of Fusarium musae F31, causal agent of crown rot disease of banana.</title>
        <authorList>
            <person name="Degradi L."/>
            <person name="Tava V."/>
            <person name="Kunova A."/>
            <person name="Cortesi P."/>
            <person name="Saracchi M."/>
            <person name="Pasquali M."/>
        </authorList>
    </citation>
    <scope>NUCLEOTIDE SEQUENCE</scope>
    <source>
        <strain evidence="2">F31</strain>
    </source>
</reference>
<protein>
    <submittedName>
        <fullName evidence="2">Uncharacterized protein</fullName>
    </submittedName>
</protein>
<dbReference type="Proteomes" id="UP000827133">
    <property type="component" value="Unassembled WGS sequence"/>
</dbReference>
<feature type="coiled-coil region" evidence="1">
    <location>
        <begin position="45"/>
        <end position="72"/>
    </location>
</feature>
<comment type="caution">
    <text evidence="2">The sequence shown here is derived from an EMBL/GenBank/DDBJ whole genome shotgun (WGS) entry which is preliminary data.</text>
</comment>
<organism evidence="2 3">
    <name type="scientific">Fusarium musae</name>
    <dbReference type="NCBI Taxonomy" id="1042133"/>
    <lineage>
        <taxon>Eukaryota</taxon>
        <taxon>Fungi</taxon>
        <taxon>Dikarya</taxon>
        <taxon>Ascomycota</taxon>
        <taxon>Pezizomycotina</taxon>
        <taxon>Sordariomycetes</taxon>
        <taxon>Hypocreomycetidae</taxon>
        <taxon>Hypocreales</taxon>
        <taxon>Nectriaceae</taxon>
        <taxon>Fusarium</taxon>
    </lineage>
</organism>
<dbReference type="RefSeq" id="XP_044673752.1">
    <property type="nucleotide sequence ID" value="XM_044831366.1"/>
</dbReference>
<dbReference type="GeneID" id="68321747"/>
<proteinExistence type="predicted"/>
<evidence type="ECO:0000313" key="2">
    <source>
        <dbReference type="EMBL" id="KAG9494752.1"/>
    </source>
</evidence>
<evidence type="ECO:0000256" key="1">
    <source>
        <dbReference type="SAM" id="Coils"/>
    </source>
</evidence>
<dbReference type="KEGG" id="fmu:J7337_013891"/>
<accession>A0A9P8IFS1</accession>
<name>A0A9P8IFS1_9HYPO</name>
<dbReference type="AlphaFoldDB" id="A0A9P8IFS1"/>
<keyword evidence="3" id="KW-1185">Reference proteome</keyword>
<gene>
    <name evidence="2" type="ORF">J7337_013891</name>
</gene>
<sequence length="181" mass="21253">MPKISSGWTSPLNPLNPEFWQSFKQTFESDLQVLRDHSKNVNKEIRIATDQFQNRSNELQRIENEQAEHSRRSLSRFMSRTRDDFDRVHRLQMLRSEELGRENNQKLLDSLSSYDYIKPLKLARQKRYPKSAEWIFSTDEFQRWVDGTTPVCSGVMEKWVRESQSPGCNLGEGNASAQLEP</sequence>
<dbReference type="EMBL" id="JAHBCI010000012">
    <property type="protein sequence ID" value="KAG9494752.1"/>
    <property type="molecule type" value="Genomic_DNA"/>
</dbReference>
<keyword evidence="1" id="KW-0175">Coiled coil</keyword>